<dbReference type="Pfam" id="PF07331">
    <property type="entry name" value="TctB"/>
    <property type="match status" value="1"/>
</dbReference>
<dbReference type="Proteomes" id="UP000075670">
    <property type="component" value="Unassembled WGS sequence"/>
</dbReference>
<dbReference type="EMBL" id="LTBC01000031">
    <property type="protein sequence ID" value="KYH30553.1"/>
    <property type="molecule type" value="Genomic_DNA"/>
</dbReference>
<evidence type="ECO:0000256" key="1">
    <source>
        <dbReference type="SAM" id="Phobius"/>
    </source>
</evidence>
<keyword evidence="4" id="KW-1185">Reference proteome</keyword>
<feature type="transmembrane region" description="Helical" evidence="1">
    <location>
        <begin position="36"/>
        <end position="58"/>
    </location>
</feature>
<organism evidence="3 4">
    <name type="scientific">Moorella mulderi DSM 14980</name>
    <dbReference type="NCBI Taxonomy" id="1122241"/>
    <lineage>
        <taxon>Bacteria</taxon>
        <taxon>Bacillati</taxon>
        <taxon>Bacillota</taxon>
        <taxon>Clostridia</taxon>
        <taxon>Neomoorellales</taxon>
        <taxon>Neomoorellaceae</taxon>
        <taxon>Neomoorella</taxon>
    </lineage>
</organism>
<evidence type="ECO:0000259" key="2">
    <source>
        <dbReference type="Pfam" id="PF07331"/>
    </source>
</evidence>
<evidence type="ECO:0000313" key="4">
    <source>
        <dbReference type="Proteomes" id="UP000075670"/>
    </source>
</evidence>
<feature type="transmembrane region" description="Helical" evidence="1">
    <location>
        <begin position="84"/>
        <end position="115"/>
    </location>
</feature>
<proteinExistence type="predicted"/>
<sequence>MQEIYFTGFILLVSIIYTFNALTLRIGNTHAPGPGFLPLGIGLGAIIMALIVLVNSILEMKKERINEGANQKQDITEPFNAKRVILFVLGVAVYIAIMETAGFLIASFCLMFYLFRVMGIGGWAKQIIYALLSSGIAYIIFALWLNVPFPQGFLR</sequence>
<keyword evidence="1" id="KW-0472">Membrane</keyword>
<dbReference type="AlphaFoldDB" id="A0A151ASK0"/>
<name>A0A151ASK0_9FIRM</name>
<comment type="caution">
    <text evidence="3">The sequence shown here is derived from an EMBL/GenBank/DDBJ whole genome shotgun (WGS) entry which is preliminary data.</text>
</comment>
<feature type="domain" description="DUF1468" evidence="2">
    <location>
        <begin position="9"/>
        <end position="150"/>
    </location>
</feature>
<reference evidence="3 4" key="1">
    <citation type="submission" date="2016-02" db="EMBL/GenBank/DDBJ databases">
        <title>Genome sequence of Moorella mulderi DSM 14980.</title>
        <authorList>
            <person name="Poehlein A."/>
            <person name="Daniel R."/>
        </authorList>
    </citation>
    <scope>NUCLEOTIDE SEQUENCE [LARGE SCALE GENOMIC DNA]</scope>
    <source>
        <strain evidence="3 4">DSM 14980</strain>
    </source>
</reference>
<feature type="transmembrane region" description="Helical" evidence="1">
    <location>
        <begin position="127"/>
        <end position="147"/>
    </location>
</feature>
<keyword evidence="1" id="KW-0812">Transmembrane</keyword>
<accession>A0A151ASK0</accession>
<protein>
    <submittedName>
        <fullName evidence="3">Tripartite tricarboxylate transporter TctB family protein</fullName>
    </submittedName>
</protein>
<gene>
    <name evidence="3" type="ORF">MOMUL_30420</name>
</gene>
<dbReference type="InterPro" id="IPR009936">
    <property type="entry name" value="DUF1468"/>
</dbReference>
<evidence type="ECO:0000313" key="3">
    <source>
        <dbReference type="EMBL" id="KYH30553.1"/>
    </source>
</evidence>
<keyword evidence="1" id="KW-1133">Transmembrane helix</keyword>
<feature type="transmembrane region" description="Helical" evidence="1">
    <location>
        <begin position="6"/>
        <end position="24"/>
    </location>
</feature>
<dbReference type="PATRIC" id="fig|1122241.3.peg.3249"/>